<dbReference type="Gene3D" id="3.30.420.340">
    <property type="entry name" value="UvrC, RNAse H endonuclease domain"/>
    <property type="match status" value="1"/>
</dbReference>
<dbReference type="InterPro" id="IPR050066">
    <property type="entry name" value="UvrABC_protein_C"/>
</dbReference>
<evidence type="ECO:0000259" key="8">
    <source>
        <dbReference type="PROSITE" id="PS50164"/>
    </source>
</evidence>
<comment type="caution">
    <text evidence="10">The sequence shown here is derived from an EMBL/GenBank/DDBJ whole genome shotgun (WGS) entry which is preliminary data.</text>
</comment>
<keyword evidence="2 7" id="KW-0227">DNA damage</keyword>
<dbReference type="SUPFAM" id="SSF82771">
    <property type="entry name" value="GIY-YIG endonuclease"/>
    <property type="match status" value="1"/>
</dbReference>
<keyword evidence="6 7" id="KW-0742">SOS response</keyword>
<gene>
    <name evidence="7" type="primary">uvrC</name>
    <name evidence="10" type="ORF">SAMN05421766_101520</name>
</gene>
<dbReference type="RefSeq" id="WP_076453373.1">
    <property type="nucleotide sequence ID" value="NZ_FTOB01000001.1"/>
</dbReference>
<evidence type="ECO:0000256" key="2">
    <source>
        <dbReference type="ARBA" id="ARBA00022763"/>
    </source>
</evidence>
<dbReference type="InterPro" id="IPR038476">
    <property type="entry name" value="UvrC_RNase_H_dom_sf"/>
</dbReference>
<dbReference type="SMART" id="SM00465">
    <property type="entry name" value="GIYc"/>
    <property type="match status" value="1"/>
</dbReference>
<dbReference type="Gene3D" id="3.40.1440.10">
    <property type="entry name" value="GIY-YIG endonuclease"/>
    <property type="match status" value="1"/>
</dbReference>
<name>A0ABY1KMC0_9FLAO</name>
<evidence type="ECO:0000256" key="3">
    <source>
        <dbReference type="ARBA" id="ARBA00022769"/>
    </source>
</evidence>
<comment type="function">
    <text evidence="7">The UvrABC repair system catalyzes the recognition and processing of DNA lesions. UvrC both incises the 5' and 3' sides of the lesion. The N-terminal half is responsible for the 3' incision and the C-terminal half is responsible for the 5' incision.</text>
</comment>
<dbReference type="InterPro" id="IPR004791">
    <property type="entry name" value="UvrC"/>
</dbReference>
<dbReference type="InterPro" id="IPR001162">
    <property type="entry name" value="UvrC_RNase_H_dom"/>
</dbReference>
<keyword evidence="5 7" id="KW-0234">DNA repair</keyword>
<reference evidence="10 11" key="1">
    <citation type="submission" date="2017-01" db="EMBL/GenBank/DDBJ databases">
        <authorList>
            <person name="Varghese N."/>
            <person name="Submissions S."/>
        </authorList>
    </citation>
    <scope>NUCLEOTIDE SEQUENCE [LARGE SCALE GENOMIC DNA]</scope>
    <source>
        <strain evidence="10 11">DSM 2061</strain>
    </source>
</reference>
<accession>A0ABY1KMC0</accession>
<keyword evidence="1 7" id="KW-0963">Cytoplasm</keyword>
<evidence type="ECO:0000313" key="11">
    <source>
        <dbReference type="Proteomes" id="UP000185728"/>
    </source>
</evidence>
<dbReference type="InterPro" id="IPR035901">
    <property type="entry name" value="GIY-YIG_endonuc_sf"/>
</dbReference>
<evidence type="ECO:0000256" key="5">
    <source>
        <dbReference type="ARBA" id="ARBA00023204"/>
    </source>
</evidence>
<evidence type="ECO:0000256" key="6">
    <source>
        <dbReference type="ARBA" id="ARBA00023236"/>
    </source>
</evidence>
<dbReference type="CDD" id="cd10434">
    <property type="entry name" value="GIY-YIG_UvrC_Cho"/>
    <property type="match status" value="1"/>
</dbReference>
<dbReference type="Pfam" id="PF14520">
    <property type="entry name" value="HHH_5"/>
    <property type="match status" value="1"/>
</dbReference>
<dbReference type="InterPro" id="IPR010994">
    <property type="entry name" value="RuvA_2-like"/>
</dbReference>
<dbReference type="SUPFAM" id="SSF47781">
    <property type="entry name" value="RuvA domain 2-like"/>
    <property type="match status" value="1"/>
</dbReference>
<dbReference type="Pfam" id="PF08459">
    <property type="entry name" value="UvrC_RNaseH_dom"/>
    <property type="match status" value="1"/>
</dbReference>
<sequence length="595" mass="68773">MPQVPIDVQLSTLPKSPGVYQFYDADDKILYVGKAKDLKKRISSYFTKNHEYGKTRVLVKKIRRIKHIVVPTESDALLLENNLIKKYRPRYNVLLKDDKSYPWICIKNERFPRIFPTRKMIKDGSEYFGPYTSMKTVRTLLDLVKGVYPLRTCNYDLSKEKIESGKYKVCLEYHLGNCKGPCEGLQDAEEYHAQIEDIRKIIKGDFKSSLSYFRTQMKSLASEMKFEEAQQVKEKIEILENYQVKSTIVNPKINNVDVFSIISDESHGYVNFLQLSHGSIIRSHTLEMKKKLNETDAELLALAIIEIRQRFNSLSREIYLPFEVPVESHLKVTIPKLGDKRKILDLSERNAKFYRQERFKQIKIIDPDRHTNRIMAQMKKDLRLSAEPRHIECFDNSNIQGSNPVAACVVFKDGKPSKKDYRHFNIKTVTGPDDFASMEEVVFRRYKRLLQEEEPLPQLIVIDGGKGQLSSALKSLDALGLRGTIAIIGIAKRLEEIFFPEDPIPLYLDKKSESLKIIQQLRNEAHRFGITFHRNKRSKAAIDSRLESIDGIGAKTAEELLKKFKSVKRIKEASMENLTEVVGVSRAKKVYEAFH</sequence>
<dbReference type="InterPro" id="IPR000305">
    <property type="entry name" value="GIY-YIG_endonuc"/>
</dbReference>
<dbReference type="PANTHER" id="PTHR30562">
    <property type="entry name" value="UVRC/OXIDOREDUCTASE"/>
    <property type="match status" value="1"/>
</dbReference>
<proteinExistence type="inferred from homology"/>
<keyword evidence="3 7" id="KW-0228">DNA excision</keyword>
<protein>
    <recommendedName>
        <fullName evidence="7">UvrABC system protein C</fullName>
        <shortName evidence="7">Protein UvrC</shortName>
    </recommendedName>
    <alternativeName>
        <fullName evidence="7">Excinuclease ABC subunit C</fullName>
    </alternativeName>
</protein>
<comment type="similarity">
    <text evidence="7">Belongs to the UvrC family.</text>
</comment>
<evidence type="ECO:0000256" key="7">
    <source>
        <dbReference type="HAMAP-Rule" id="MF_00203"/>
    </source>
</evidence>
<evidence type="ECO:0000313" key="10">
    <source>
        <dbReference type="EMBL" id="SIS39959.1"/>
    </source>
</evidence>
<dbReference type="Proteomes" id="UP000185728">
    <property type="component" value="Unassembled WGS sequence"/>
</dbReference>
<dbReference type="Gene3D" id="1.10.150.20">
    <property type="entry name" value="5' to 3' exonuclease, C-terminal subdomain"/>
    <property type="match status" value="1"/>
</dbReference>
<comment type="subunit">
    <text evidence="7">Interacts with UvrB in an incision complex.</text>
</comment>
<dbReference type="InterPro" id="IPR036876">
    <property type="entry name" value="UVR_dom_sf"/>
</dbReference>
<dbReference type="PANTHER" id="PTHR30562:SF1">
    <property type="entry name" value="UVRABC SYSTEM PROTEIN C"/>
    <property type="match status" value="1"/>
</dbReference>
<evidence type="ECO:0000256" key="1">
    <source>
        <dbReference type="ARBA" id="ARBA00022490"/>
    </source>
</evidence>
<comment type="subcellular location">
    <subcellularLocation>
        <location evidence="7">Cytoplasm</location>
    </subcellularLocation>
</comment>
<dbReference type="Pfam" id="PF01541">
    <property type="entry name" value="GIY-YIG"/>
    <property type="match status" value="1"/>
</dbReference>
<dbReference type="NCBIfam" id="TIGR00194">
    <property type="entry name" value="uvrC"/>
    <property type="match status" value="1"/>
</dbReference>
<dbReference type="EMBL" id="FTOB01000001">
    <property type="protein sequence ID" value="SIS39959.1"/>
    <property type="molecule type" value="Genomic_DNA"/>
</dbReference>
<evidence type="ECO:0000259" key="9">
    <source>
        <dbReference type="PROSITE" id="PS50165"/>
    </source>
</evidence>
<organism evidence="10 11">
    <name type="scientific">Zobellia uliginosa</name>
    <dbReference type="NCBI Taxonomy" id="143224"/>
    <lineage>
        <taxon>Bacteria</taxon>
        <taxon>Pseudomonadati</taxon>
        <taxon>Bacteroidota</taxon>
        <taxon>Flavobacteriia</taxon>
        <taxon>Flavobacteriales</taxon>
        <taxon>Flavobacteriaceae</taxon>
        <taxon>Zobellia</taxon>
    </lineage>
</organism>
<dbReference type="Pfam" id="PF22920">
    <property type="entry name" value="UvrC_RNaseH"/>
    <property type="match status" value="1"/>
</dbReference>
<feature type="domain" description="UvrC family homology region profile" evidence="9">
    <location>
        <begin position="262"/>
        <end position="476"/>
    </location>
</feature>
<dbReference type="PROSITE" id="PS50165">
    <property type="entry name" value="UVRC"/>
    <property type="match status" value="1"/>
</dbReference>
<evidence type="ECO:0000256" key="4">
    <source>
        <dbReference type="ARBA" id="ARBA00022881"/>
    </source>
</evidence>
<dbReference type="PROSITE" id="PS50164">
    <property type="entry name" value="GIY_YIG"/>
    <property type="match status" value="1"/>
</dbReference>
<keyword evidence="11" id="KW-1185">Reference proteome</keyword>
<dbReference type="HAMAP" id="MF_00203">
    <property type="entry name" value="UvrC"/>
    <property type="match status" value="1"/>
</dbReference>
<dbReference type="InterPro" id="IPR047296">
    <property type="entry name" value="GIY-YIG_UvrC_Cho"/>
</dbReference>
<feature type="domain" description="GIY-YIG" evidence="8">
    <location>
        <begin position="15"/>
        <end position="93"/>
    </location>
</feature>
<dbReference type="SUPFAM" id="SSF46600">
    <property type="entry name" value="C-terminal UvrC-binding domain of UvrB"/>
    <property type="match status" value="1"/>
</dbReference>
<keyword evidence="4 7" id="KW-0267">Excision nuclease</keyword>